<name>A0ABM0K7S2_APLCA</name>
<feature type="compositionally biased region" description="Gly residues" evidence="1">
    <location>
        <begin position="890"/>
        <end position="899"/>
    </location>
</feature>
<evidence type="ECO:0000313" key="2">
    <source>
        <dbReference type="Proteomes" id="UP000694888"/>
    </source>
</evidence>
<evidence type="ECO:0000313" key="3">
    <source>
        <dbReference type="RefSeq" id="XP_005110789.1"/>
    </source>
</evidence>
<gene>
    <name evidence="3" type="primary">LOC101862077</name>
</gene>
<proteinExistence type="predicted"/>
<feature type="compositionally biased region" description="Basic and acidic residues" evidence="1">
    <location>
        <begin position="465"/>
        <end position="496"/>
    </location>
</feature>
<feature type="region of interest" description="Disordered" evidence="1">
    <location>
        <begin position="371"/>
        <end position="407"/>
    </location>
</feature>
<evidence type="ECO:0000256" key="1">
    <source>
        <dbReference type="SAM" id="MobiDB-lite"/>
    </source>
</evidence>
<reference evidence="3" key="1">
    <citation type="submission" date="2025-08" db="UniProtKB">
        <authorList>
            <consortium name="RefSeq"/>
        </authorList>
    </citation>
    <scope>IDENTIFICATION</scope>
</reference>
<feature type="region of interest" description="Disordered" evidence="1">
    <location>
        <begin position="820"/>
        <end position="942"/>
    </location>
</feature>
<accession>A0ABM0K7S2</accession>
<dbReference type="Proteomes" id="UP000694888">
    <property type="component" value="Unplaced"/>
</dbReference>
<feature type="compositionally biased region" description="Basic and acidic residues" evidence="1">
    <location>
        <begin position="838"/>
        <end position="856"/>
    </location>
</feature>
<protein>
    <submittedName>
        <fullName evidence="3">Uncharacterized protein LOC101862077</fullName>
    </submittedName>
</protein>
<sequence>MAMADNILGNSRNKRCLSQTFSSLKNGDFKYKSSPWEGLCYYCMDCLSREMPCGHFFCSKERLFRESPFIDLVYEESSRTECSSRDLLNGECLHDARRSGERICVECQNESVRVLVEWHSGERICRECKAETVRIQDENNSSSPADNLRSEVEDSNPRGVEQISPREGPSCSVGEDGRRATTKPSSRRAFQPWRHLPAGRGRGRGEEKQARGQCGESGHSSLCHYVDDGEGKLVRDFRTQVTATDIKPSREAQTGSSLRLEKRGESEVLPGVLNDPSTDCLLLTSSDLLKNMDAENAHLTSHDILKNMSTKCVPRLCPRMWKEKEERAESHRHGSKNMPKIEKVKARHTKTVADFPPRVVAPDICVRASAQTEASPRAEGSAALSGPASAGGVHGSESSQPDARVPCQTPSCVARGSAGEGNHCLHSPVRATDIQDSGRAQTCPSLVSTVDPFVPGERARRKMDVHRGSRSETWEDLEFRSDDEQRAKRSSPDKQKIQNPSPDKLKAESPLSDNRKVGCLPPPSPSKQTPDKESSPVLCRVDNCPASVIQTELSVAEELLSIGGPGVVDRAAEDGLGRGALFLAQTGARYNSSHAGTQVVVLDLGTCAHTQTEECSYLTLSPDTIKPKLLESVGHVSTQVLALNLGTCTHTQTAESAQGSHTKLNLDANEQKLYERVFPHTEVTSVTLNKRSDPQALAASPRKVNHSYVTQMGWPGVAILDNFSRSRLHFVNPESQQSARAAGVVDIFPKKQQQRLDDLTAPLADLNNYRQSQSRVEFLPAAKVSVNRVCQREKVADNSDGAGGRMKIMICAQKEIACDEEDNSNKGDEKEEEEEEKEGQAHGRERWDEKEEHSEVQPEELTLLLRDRFSDSLQDVGTAGVTQMSKGTERGGTGGGNPGNLGRRQHVPYRRKRIRNCGPSVSTQTQGTAGSASSREDTPPGH</sequence>
<feature type="compositionally biased region" description="Polar residues" evidence="1">
    <location>
        <begin position="919"/>
        <end position="933"/>
    </location>
</feature>
<feature type="compositionally biased region" description="Low complexity" evidence="1">
    <location>
        <begin position="380"/>
        <end position="391"/>
    </location>
</feature>
<feature type="region of interest" description="Disordered" evidence="1">
    <location>
        <begin position="136"/>
        <end position="221"/>
    </location>
</feature>
<feature type="compositionally biased region" description="Polar residues" evidence="1">
    <location>
        <begin position="871"/>
        <end position="886"/>
    </location>
</feature>
<organism evidence="2 3">
    <name type="scientific">Aplysia californica</name>
    <name type="common">California sea hare</name>
    <dbReference type="NCBI Taxonomy" id="6500"/>
    <lineage>
        <taxon>Eukaryota</taxon>
        <taxon>Metazoa</taxon>
        <taxon>Spiralia</taxon>
        <taxon>Lophotrochozoa</taxon>
        <taxon>Mollusca</taxon>
        <taxon>Gastropoda</taxon>
        <taxon>Heterobranchia</taxon>
        <taxon>Euthyneura</taxon>
        <taxon>Tectipleura</taxon>
        <taxon>Aplysiida</taxon>
        <taxon>Aplysioidea</taxon>
        <taxon>Aplysiidae</taxon>
        <taxon>Aplysia</taxon>
    </lineage>
</organism>
<feature type="region of interest" description="Disordered" evidence="1">
    <location>
        <begin position="458"/>
        <end position="536"/>
    </location>
</feature>
<keyword evidence="2" id="KW-1185">Reference proteome</keyword>
<dbReference type="GeneID" id="101862077"/>
<dbReference type="RefSeq" id="XP_005110789.1">
    <property type="nucleotide sequence ID" value="XM_005110732.2"/>
</dbReference>
<feature type="compositionally biased region" description="Basic residues" evidence="1">
    <location>
        <begin position="903"/>
        <end position="915"/>
    </location>
</feature>